<dbReference type="GO" id="GO:0016776">
    <property type="term" value="F:phosphotransferase activity, phosphate group as acceptor"/>
    <property type="evidence" value="ECO:0007669"/>
    <property type="project" value="UniProtKB-UniRule"/>
</dbReference>
<feature type="binding site" evidence="5">
    <location>
        <begin position="151"/>
        <end position="158"/>
    </location>
    <ligand>
        <name>ADP</name>
        <dbReference type="ChEBI" id="CHEBI:456216"/>
    </ligand>
</feature>
<dbReference type="OrthoDB" id="9782201at2"/>
<name>A0A6I6DJV5_9FIRM</name>
<dbReference type="EMBL" id="CP046457">
    <property type="protein sequence ID" value="QGT99974.1"/>
    <property type="molecule type" value="Genomic_DNA"/>
</dbReference>
<dbReference type="Proteomes" id="UP000426444">
    <property type="component" value="Chromosome"/>
</dbReference>
<keyword evidence="4 5" id="KW-0418">Kinase</keyword>
<evidence type="ECO:0000256" key="5">
    <source>
        <dbReference type="HAMAP-Rule" id="MF_00921"/>
    </source>
</evidence>
<evidence type="ECO:0000256" key="1">
    <source>
        <dbReference type="ARBA" id="ARBA00022527"/>
    </source>
</evidence>
<dbReference type="PANTHER" id="PTHR31756">
    <property type="entry name" value="PYRUVATE, PHOSPHATE DIKINASE REGULATORY PROTEIN 1, CHLOROPLASTIC"/>
    <property type="match status" value="1"/>
</dbReference>
<proteinExistence type="inferred from homology"/>
<gene>
    <name evidence="6" type="ORF">SYNTR_1381</name>
</gene>
<evidence type="ECO:0000256" key="2">
    <source>
        <dbReference type="ARBA" id="ARBA00022679"/>
    </source>
</evidence>
<keyword evidence="6" id="KW-0670">Pyruvate</keyword>
<sequence>MANSLPGIYIVSDSIGETAEMVVRAAATQFNSGKMEVRRVPNISDTDTLQEVVHQAAENNCLIAYTLVIDNLAEFLKAEAKIHGVICIDVLGPMVDAIKSISSLEPKREPGLLRKVDEMYYRRVEAVEFAVRYDDGKDPRGIDLADIVLVGISRTSKTPLSMYLAHKRIKVANVPLVPEVTPPSELFKAVKGKVIGLTIKPEQLNYIRTERLKTLGLKAHANYADPLRIEEEIEYSNQIMRKLGCPVIDVTNKAVEETSSKILEIYYRRLSNV</sequence>
<keyword evidence="1 5" id="KW-0723">Serine/threonine-protein kinase</keyword>
<keyword evidence="7" id="KW-1185">Reference proteome</keyword>
<keyword evidence="3 5" id="KW-0547">Nucleotide-binding</keyword>
<dbReference type="EC" id="2.7.11.32" evidence="5"/>
<dbReference type="RefSeq" id="WP_156203813.1">
    <property type="nucleotide sequence ID" value="NZ_CP046457.1"/>
</dbReference>
<comment type="catalytic activity">
    <reaction evidence="5">
        <text>N(tele)-phospho-L-histidyl/O-phospho-L-threonyl-[pyruvate, phosphate dikinase] + phosphate + H(+) = N(tele)-phospho-L-histidyl/L-threonyl-[pyruvate, phosphate dikinase] + diphosphate</text>
        <dbReference type="Rhea" id="RHEA:43696"/>
        <dbReference type="Rhea" id="RHEA-COMP:10650"/>
        <dbReference type="Rhea" id="RHEA-COMP:10651"/>
        <dbReference type="ChEBI" id="CHEBI:15378"/>
        <dbReference type="ChEBI" id="CHEBI:30013"/>
        <dbReference type="ChEBI" id="CHEBI:33019"/>
        <dbReference type="ChEBI" id="CHEBI:43474"/>
        <dbReference type="ChEBI" id="CHEBI:61977"/>
        <dbReference type="ChEBI" id="CHEBI:83586"/>
        <dbReference type="EC" id="2.7.4.27"/>
    </reaction>
</comment>
<dbReference type="HAMAP" id="MF_00921">
    <property type="entry name" value="PDRP"/>
    <property type="match status" value="1"/>
</dbReference>
<dbReference type="GO" id="GO:0043531">
    <property type="term" value="F:ADP binding"/>
    <property type="evidence" value="ECO:0007669"/>
    <property type="project" value="UniProtKB-UniRule"/>
</dbReference>
<reference evidence="7" key="1">
    <citation type="journal article" date="2019" name="Microbiology">
        <title>Complete Genome Sequence of an Uncultured Bacterium of the Candidate Phylum Bipolaricaulota.</title>
        <authorList>
            <person name="Kadnikov V.V."/>
            <person name="Mardanov A.V."/>
            <person name="Beletsky A.V."/>
            <person name="Frank Y.A."/>
            <person name="Karnachuk O.V."/>
            <person name="Ravin N.V."/>
        </authorList>
    </citation>
    <scope>NUCLEOTIDE SEQUENCE [LARGE SCALE GENOMIC DNA]</scope>
</reference>
<evidence type="ECO:0000256" key="3">
    <source>
        <dbReference type="ARBA" id="ARBA00022741"/>
    </source>
</evidence>
<accession>A0A6I6DJV5</accession>
<keyword evidence="2 5" id="KW-0808">Transferase</keyword>
<comment type="catalytic activity">
    <reaction evidence="5">
        <text>N(tele)-phospho-L-histidyl/L-threonyl-[pyruvate, phosphate dikinase] + ADP = N(tele)-phospho-L-histidyl/O-phospho-L-threonyl-[pyruvate, phosphate dikinase] + AMP + H(+)</text>
        <dbReference type="Rhea" id="RHEA:43692"/>
        <dbReference type="Rhea" id="RHEA-COMP:10650"/>
        <dbReference type="Rhea" id="RHEA-COMP:10651"/>
        <dbReference type="ChEBI" id="CHEBI:15378"/>
        <dbReference type="ChEBI" id="CHEBI:30013"/>
        <dbReference type="ChEBI" id="CHEBI:61977"/>
        <dbReference type="ChEBI" id="CHEBI:83586"/>
        <dbReference type="ChEBI" id="CHEBI:456215"/>
        <dbReference type="ChEBI" id="CHEBI:456216"/>
        <dbReference type="EC" id="2.7.11.32"/>
    </reaction>
</comment>
<organism evidence="6 7">
    <name type="scientific">Candidatus Syntrophocurvum alkaliphilum</name>
    <dbReference type="NCBI Taxonomy" id="2293317"/>
    <lineage>
        <taxon>Bacteria</taxon>
        <taxon>Bacillati</taxon>
        <taxon>Bacillota</taxon>
        <taxon>Clostridia</taxon>
        <taxon>Eubacteriales</taxon>
        <taxon>Syntrophomonadaceae</taxon>
        <taxon>Candidatus Syntrophocurvum</taxon>
    </lineage>
</organism>
<dbReference type="EC" id="2.7.4.27" evidence="5"/>
<dbReference type="KEGG" id="salq:SYNTR_1381"/>
<dbReference type="AlphaFoldDB" id="A0A6I6DJV5"/>
<dbReference type="GO" id="GO:0005524">
    <property type="term" value="F:ATP binding"/>
    <property type="evidence" value="ECO:0007669"/>
    <property type="project" value="InterPro"/>
</dbReference>
<protein>
    <recommendedName>
        <fullName evidence="5">Putative pyruvate, phosphate dikinase regulatory protein</fullName>
        <shortName evidence="5">PPDK regulatory protein</shortName>
        <ecNumber evidence="5">2.7.11.32</ecNumber>
        <ecNumber evidence="5">2.7.4.27</ecNumber>
    </recommendedName>
</protein>
<dbReference type="InterPro" id="IPR005177">
    <property type="entry name" value="Kinase-pyrophosphorylase"/>
</dbReference>
<evidence type="ECO:0000313" key="6">
    <source>
        <dbReference type="EMBL" id="QGT99974.1"/>
    </source>
</evidence>
<evidence type="ECO:0000313" key="7">
    <source>
        <dbReference type="Proteomes" id="UP000426444"/>
    </source>
</evidence>
<comment type="similarity">
    <text evidence="5">Belongs to the pyruvate, phosphate/water dikinase regulatory protein family. PDRP subfamily.</text>
</comment>
<dbReference type="Pfam" id="PF03618">
    <property type="entry name" value="Kinase-PPPase"/>
    <property type="match status" value="1"/>
</dbReference>
<comment type="function">
    <text evidence="5">Bifunctional serine/threonine kinase and phosphorylase involved in the regulation of the pyruvate, phosphate dikinase (PPDK) by catalyzing its phosphorylation/dephosphorylation.</text>
</comment>
<dbReference type="GO" id="GO:0004674">
    <property type="term" value="F:protein serine/threonine kinase activity"/>
    <property type="evidence" value="ECO:0007669"/>
    <property type="project" value="UniProtKB-UniRule"/>
</dbReference>
<evidence type="ECO:0000256" key="4">
    <source>
        <dbReference type="ARBA" id="ARBA00022777"/>
    </source>
</evidence>
<dbReference type="NCBIfam" id="NF003742">
    <property type="entry name" value="PRK05339.1"/>
    <property type="match status" value="1"/>
</dbReference>
<dbReference type="PANTHER" id="PTHR31756:SF3">
    <property type="entry name" value="PYRUVATE, PHOSPHATE DIKINASE REGULATORY PROTEIN 1, CHLOROPLASTIC"/>
    <property type="match status" value="1"/>
</dbReference>
<dbReference type="InterPro" id="IPR026565">
    <property type="entry name" value="PPDK_reg"/>
</dbReference>